<feature type="transmembrane region" description="Helical" evidence="8">
    <location>
        <begin position="6"/>
        <end position="24"/>
    </location>
</feature>
<protein>
    <submittedName>
        <fullName evidence="9">Undecaprenyl-phosphate alpha-N-acetylglucosaminyl 1-phosphate transferase</fullName>
    </submittedName>
</protein>
<keyword evidence="6 8" id="KW-0472">Membrane</keyword>
<dbReference type="GO" id="GO:0071555">
    <property type="term" value="P:cell wall organization"/>
    <property type="evidence" value="ECO:0007669"/>
    <property type="project" value="TreeGrafter"/>
</dbReference>
<keyword evidence="7" id="KW-0460">Magnesium</keyword>
<dbReference type="Proteomes" id="UP000480185">
    <property type="component" value="Unassembled WGS sequence"/>
</dbReference>
<dbReference type="InterPro" id="IPR018480">
    <property type="entry name" value="PNAcMuramoyl-5peptid_Trfase_CS"/>
</dbReference>
<keyword evidence="3 9" id="KW-0808">Transferase</keyword>
<dbReference type="InterPro" id="IPR000715">
    <property type="entry name" value="Glycosyl_transferase_4"/>
</dbReference>
<keyword evidence="2" id="KW-1003">Cell membrane</keyword>
<feature type="transmembrane region" description="Helical" evidence="8">
    <location>
        <begin position="312"/>
        <end position="335"/>
    </location>
</feature>
<feature type="transmembrane region" description="Helical" evidence="8">
    <location>
        <begin position="101"/>
        <end position="118"/>
    </location>
</feature>
<organism evidence="9 10">
    <name type="scientific">Salinibacillus xinjiangensis</name>
    <dbReference type="NCBI Taxonomy" id="1229268"/>
    <lineage>
        <taxon>Bacteria</taxon>
        <taxon>Bacillati</taxon>
        <taxon>Bacillota</taxon>
        <taxon>Bacilli</taxon>
        <taxon>Bacillales</taxon>
        <taxon>Bacillaceae</taxon>
        <taxon>Salinibacillus</taxon>
    </lineage>
</organism>
<feature type="transmembrane region" description="Helical" evidence="8">
    <location>
        <begin position="50"/>
        <end position="66"/>
    </location>
</feature>
<evidence type="ECO:0000313" key="9">
    <source>
        <dbReference type="EMBL" id="MRG85053.1"/>
    </source>
</evidence>
<dbReference type="GO" id="GO:0016780">
    <property type="term" value="F:phosphotransferase activity, for other substituted phosphate groups"/>
    <property type="evidence" value="ECO:0007669"/>
    <property type="project" value="InterPro"/>
</dbReference>
<reference evidence="9 10" key="1">
    <citation type="submission" date="2019-11" db="EMBL/GenBank/DDBJ databases">
        <authorList>
            <person name="Li J."/>
        </authorList>
    </citation>
    <scope>NUCLEOTIDE SEQUENCE [LARGE SCALE GENOMIC DNA]</scope>
    <source>
        <strain evidence="9 10">J4</strain>
    </source>
</reference>
<feature type="binding site" evidence="7">
    <location>
        <position position="211"/>
    </location>
    <ligand>
        <name>Mg(2+)</name>
        <dbReference type="ChEBI" id="CHEBI:18420"/>
    </ligand>
</feature>
<dbReference type="GO" id="GO:0009103">
    <property type="term" value="P:lipopolysaccharide biosynthetic process"/>
    <property type="evidence" value="ECO:0007669"/>
    <property type="project" value="TreeGrafter"/>
</dbReference>
<evidence type="ECO:0000256" key="5">
    <source>
        <dbReference type="ARBA" id="ARBA00022989"/>
    </source>
</evidence>
<dbReference type="OrthoDB" id="9783652at2"/>
<evidence type="ECO:0000256" key="3">
    <source>
        <dbReference type="ARBA" id="ARBA00022679"/>
    </source>
</evidence>
<feature type="transmembrane region" description="Helical" evidence="8">
    <location>
        <begin position="124"/>
        <end position="144"/>
    </location>
</feature>
<feature type="transmembrane region" description="Helical" evidence="8">
    <location>
        <begin position="236"/>
        <end position="257"/>
    </location>
</feature>
<keyword evidence="4 8" id="KW-0812">Transmembrane</keyword>
<accession>A0A6G1X242</accession>
<evidence type="ECO:0000256" key="1">
    <source>
        <dbReference type="ARBA" id="ARBA00004651"/>
    </source>
</evidence>
<evidence type="ECO:0000313" key="10">
    <source>
        <dbReference type="Proteomes" id="UP000480185"/>
    </source>
</evidence>
<evidence type="ECO:0000256" key="8">
    <source>
        <dbReference type="SAM" id="Phobius"/>
    </source>
</evidence>
<dbReference type="EMBL" id="WJNH01000001">
    <property type="protein sequence ID" value="MRG85053.1"/>
    <property type="molecule type" value="Genomic_DNA"/>
</dbReference>
<feature type="transmembrane region" description="Helical" evidence="8">
    <location>
        <begin position="287"/>
        <end position="306"/>
    </location>
</feature>
<feature type="transmembrane region" description="Helical" evidence="8">
    <location>
        <begin position="214"/>
        <end position="230"/>
    </location>
</feature>
<keyword evidence="5 8" id="KW-1133">Transmembrane helix</keyword>
<proteinExistence type="predicted"/>
<dbReference type="PANTHER" id="PTHR22926">
    <property type="entry name" value="PHOSPHO-N-ACETYLMURAMOYL-PENTAPEPTIDE-TRANSFERASE"/>
    <property type="match status" value="1"/>
</dbReference>
<gene>
    <name evidence="9" type="ORF">GH754_01780</name>
</gene>
<comment type="caution">
    <text evidence="9">The sequence shown here is derived from an EMBL/GenBank/DDBJ whole genome shotgun (WGS) entry which is preliminary data.</text>
</comment>
<evidence type="ECO:0000256" key="6">
    <source>
        <dbReference type="ARBA" id="ARBA00023136"/>
    </source>
</evidence>
<comment type="subcellular location">
    <subcellularLocation>
        <location evidence="1">Cell membrane</location>
        <topology evidence="1">Multi-pass membrane protein</topology>
    </subcellularLocation>
</comment>
<comment type="cofactor">
    <cofactor evidence="7">
        <name>Mg(2+)</name>
        <dbReference type="ChEBI" id="CHEBI:18420"/>
    </cofactor>
</comment>
<evidence type="ECO:0000256" key="2">
    <source>
        <dbReference type="ARBA" id="ARBA00022475"/>
    </source>
</evidence>
<dbReference type="RefSeq" id="WP_153727006.1">
    <property type="nucleotide sequence ID" value="NZ_WJNH01000001.1"/>
</dbReference>
<evidence type="ECO:0000256" key="4">
    <source>
        <dbReference type="ARBA" id="ARBA00022692"/>
    </source>
</evidence>
<sequence>MDVQVIVIAFLISFFVTVCITPLVKKVAVKIGALDEPEERKIHQGIRPRLGGLAIFIGVAVSLMYLQPNHEHFFEIALGGLIIIITGILDDLFQLKPIYKLIGQVSAALLVISSGLIIEKITLPFFGLIYLENFSFIITILWVIGVTNAINLIDGLDGLAAGVSTIALASILVMGILDYRVTVVYLCIVLIGSNLGFLIYNFYPAKIFMGDTGALFLGYCISIISMLGLFKNVALFSFIIPIIILAIPIFDTLFAIIRRATSGQKIMAPDKKHLHYQLINAGFSHRTSVLIIYSFSTLFGILAILFTNSTLLTSFIIITVIVFFLHIIAEIVGLVGNGQQPVLNLIRRILGIKKATKNQEQDNKV</sequence>
<dbReference type="GO" id="GO:0005886">
    <property type="term" value="C:plasma membrane"/>
    <property type="evidence" value="ECO:0007669"/>
    <property type="project" value="UniProtKB-SubCell"/>
</dbReference>
<dbReference type="PANTHER" id="PTHR22926:SF3">
    <property type="entry name" value="UNDECAPRENYL-PHOSPHATE ALPHA-N-ACETYLGLUCOSAMINYL 1-PHOSPHATE TRANSFERASE"/>
    <property type="match status" value="1"/>
</dbReference>
<feature type="transmembrane region" description="Helical" evidence="8">
    <location>
        <begin position="72"/>
        <end position="89"/>
    </location>
</feature>
<dbReference type="Pfam" id="PF00953">
    <property type="entry name" value="Glycos_transf_4"/>
    <property type="match status" value="1"/>
</dbReference>
<feature type="binding site" evidence="7">
    <location>
        <position position="151"/>
    </location>
    <ligand>
        <name>Mg(2+)</name>
        <dbReference type="ChEBI" id="CHEBI:18420"/>
    </ligand>
</feature>
<feature type="transmembrane region" description="Helical" evidence="8">
    <location>
        <begin position="156"/>
        <end position="177"/>
    </location>
</feature>
<keyword evidence="10" id="KW-1185">Reference proteome</keyword>
<dbReference type="GO" id="GO:0046872">
    <property type="term" value="F:metal ion binding"/>
    <property type="evidence" value="ECO:0007669"/>
    <property type="project" value="UniProtKB-KW"/>
</dbReference>
<evidence type="ECO:0000256" key="7">
    <source>
        <dbReference type="PIRSR" id="PIRSR600715-1"/>
    </source>
</evidence>
<feature type="transmembrane region" description="Helical" evidence="8">
    <location>
        <begin position="183"/>
        <end position="202"/>
    </location>
</feature>
<name>A0A6G1X242_9BACI</name>
<dbReference type="CDD" id="cd06853">
    <property type="entry name" value="GT_WecA_like"/>
    <property type="match status" value="1"/>
</dbReference>
<keyword evidence="7" id="KW-0479">Metal-binding</keyword>
<dbReference type="GO" id="GO:0044038">
    <property type="term" value="P:cell wall macromolecule biosynthetic process"/>
    <property type="evidence" value="ECO:0007669"/>
    <property type="project" value="TreeGrafter"/>
</dbReference>
<dbReference type="AlphaFoldDB" id="A0A6G1X242"/>
<dbReference type="PROSITE" id="PS01348">
    <property type="entry name" value="MRAY_2"/>
    <property type="match status" value="1"/>
</dbReference>